<dbReference type="SUPFAM" id="SSF47203">
    <property type="entry name" value="Acyl-CoA dehydrogenase C-terminal domain-like"/>
    <property type="match status" value="1"/>
</dbReference>
<dbReference type="Gene3D" id="2.40.110.10">
    <property type="entry name" value="Butyryl-CoA Dehydrogenase, subunit A, domain 2"/>
    <property type="match status" value="1"/>
</dbReference>
<accession>A0A6J7K4S1</accession>
<keyword evidence="4" id="KW-0274">FAD</keyword>
<evidence type="ECO:0000259" key="6">
    <source>
        <dbReference type="Pfam" id="PF00441"/>
    </source>
</evidence>
<dbReference type="Gene3D" id="1.20.140.10">
    <property type="entry name" value="Butyryl-CoA Dehydrogenase, subunit A, domain 3"/>
    <property type="match status" value="1"/>
</dbReference>
<evidence type="ECO:0000259" key="8">
    <source>
        <dbReference type="Pfam" id="PF02771"/>
    </source>
</evidence>
<dbReference type="InterPro" id="IPR013786">
    <property type="entry name" value="AcylCoA_DH/ox_N"/>
</dbReference>
<protein>
    <submittedName>
        <fullName evidence="9">Unannotated protein</fullName>
    </submittedName>
</protein>
<dbReference type="GO" id="GO:0005886">
    <property type="term" value="C:plasma membrane"/>
    <property type="evidence" value="ECO:0007669"/>
    <property type="project" value="TreeGrafter"/>
</dbReference>
<evidence type="ECO:0000259" key="7">
    <source>
        <dbReference type="Pfam" id="PF02770"/>
    </source>
</evidence>
<keyword evidence="3" id="KW-0285">Flavoprotein</keyword>
<dbReference type="InterPro" id="IPR006091">
    <property type="entry name" value="Acyl-CoA_Oxase/DH_mid-dom"/>
</dbReference>
<reference evidence="9" key="1">
    <citation type="submission" date="2020-05" db="EMBL/GenBank/DDBJ databases">
        <authorList>
            <person name="Chiriac C."/>
            <person name="Salcher M."/>
            <person name="Ghai R."/>
            <person name="Kavagutti S V."/>
        </authorList>
    </citation>
    <scope>NUCLEOTIDE SEQUENCE</scope>
</reference>
<organism evidence="9">
    <name type="scientific">freshwater metagenome</name>
    <dbReference type="NCBI Taxonomy" id="449393"/>
    <lineage>
        <taxon>unclassified sequences</taxon>
        <taxon>metagenomes</taxon>
        <taxon>ecological metagenomes</taxon>
    </lineage>
</organism>
<comment type="cofactor">
    <cofactor evidence="1">
        <name>FAD</name>
        <dbReference type="ChEBI" id="CHEBI:57692"/>
    </cofactor>
</comment>
<feature type="domain" description="Acyl-CoA dehydrogenase/oxidase N-terminal" evidence="8">
    <location>
        <begin position="52"/>
        <end position="130"/>
    </location>
</feature>
<gene>
    <name evidence="9" type="ORF">UFOPK3733_01848</name>
</gene>
<dbReference type="Pfam" id="PF02770">
    <property type="entry name" value="Acyl-CoA_dh_M"/>
    <property type="match status" value="1"/>
</dbReference>
<dbReference type="Pfam" id="PF00441">
    <property type="entry name" value="Acyl-CoA_dh_1"/>
    <property type="match status" value="1"/>
</dbReference>
<dbReference type="FunFam" id="2.40.110.10:FF:000011">
    <property type="entry name" value="Acyl-CoA dehydrogenase FadE34"/>
    <property type="match status" value="1"/>
</dbReference>
<dbReference type="EMBL" id="CAFBNC010000122">
    <property type="protein sequence ID" value="CAB4950555.1"/>
    <property type="molecule type" value="Genomic_DNA"/>
</dbReference>
<evidence type="ECO:0000256" key="2">
    <source>
        <dbReference type="ARBA" id="ARBA00009347"/>
    </source>
</evidence>
<dbReference type="PANTHER" id="PTHR43292:SF4">
    <property type="entry name" value="ACYL-COA DEHYDROGENASE FADE34"/>
    <property type="match status" value="1"/>
</dbReference>
<dbReference type="InterPro" id="IPR052161">
    <property type="entry name" value="Mycobact_Acyl-CoA_DH"/>
</dbReference>
<evidence type="ECO:0000256" key="4">
    <source>
        <dbReference type="ARBA" id="ARBA00022827"/>
    </source>
</evidence>
<evidence type="ECO:0000256" key="5">
    <source>
        <dbReference type="ARBA" id="ARBA00023002"/>
    </source>
</evidence>
<evidence type="ECO:0000256" key="1">
    <source>
        <dbReference type="ARBA" id="ARBA00001974"/>
    </source>
</evidence>
<dbReference type="InterPro" id="IPR037069">
    <property type="entry name" value="AcylCoA_DH/ox_N_sf"/>
</dbReference>
<dbReference type="GO" id="GO:0050660">
    <property type="term" value="F:flavin adenine dinucleotide binding"/>
    <property type="evidence" value="ECO:0007669"/>
    <property type="project" value="InterPro"/>
</dbReference>
<evidence type="ECO:0000313" key="9">
    <source>
        <dbReference type="EMBL" id="CAB4950555.1"/>
    </source>
</evidence>
<keyword evidence="5" id="KW-0560">Oxidoreductase</keyword>
<dbReference type="InterPro" id="IPR036250">
    <property type="entry name" value="AcylCo_DH-like_C"/>
</dbReference>
<dbReference type="Pfam" id="PF02771">
    <property type="entry name" value="Acyl-CoA_dh_N"/>
    <property type="match status" value="1"/>
</dbReference>
<evidence type="ECO:0000256" key="3">
    <source>
        <dbReference type="ARBA" id="ARBA00022630"/>
    </source>
</evidence>
<dbReference type="Gene3D" id="1.10.540.10">
    <property type="entry name" value="Acyl-CoA dehydrogenase/oxidase, N-terminal domain"/>
    <property type="match status" value="1"/>
</dbReference>
<sequence length="416" mass="45098">MAEQPTDQAGEFPGRDELESLLASILPPAWVDAAGRGDEEALAGLGDTIDRREIVRILGRAGWVAPHYAVDHGGRGLSRSDAARALTLLNLWEVPHVPGGSGLPLAAPTIEQWASDETKSHLLPPLVSGEERWCQLFSEPGAGSDMASLATTAVRDGDEWIINGQKVWTTFGQSSERAMLLARTDPDQPKHKGITYFGLDMHAPGVEVRPLVNMAGQHEFNEVFLTDVRVPDIDRISPLGEGWAASLTTLGAERFALSGLAKKKRKASDEILGGKPYAEIEQLARSDARLGVVARDALMQAYIAERVLALSARRFRDLAAIGRTTGAEGSITKIAKAKSNQRLQELALALLGADAMAWDAEDAEALEWITQFLRTRANSIEGGTSEIQRNIVGERILGLPREPDAYKGAPWRDVPR</sequence>
<feature type="domain" description="Acyl-CoA oxidase/dehydrogenase middle" evidence="7">
    <location>
        <begin position="134"/>
        <end position="228"/>
    </location>
</feature>
<dbReference type="InterPro" id="IPR009075">
    <property type="entry name" value="AcylCo_DH/oxidase_C"/>
</dbReference>
<comment type="similarity">
    <text evidence="2">Belongs to the acyl-CoA dehydrogenase family.</text>
</comment>
<dbReference type="InterPro" id="IPR009100">
    <property type="entry name" value="AcylCoA_DH/oxidase_NM_dom_sf"/>
</dbReference>
<dbReference type="SUPFAM" id="SSF56645">
    <property type="entry name" value="Acyl-CoA dehydrogenase NM domain-like"/>
    <property type="match status" value="1"/>
</dbReference>
<name>A0A6J7K4S1_9ZZZZ</name>
<dbReference type="PANTHER" id="PTHR43292">
    <property type="entry name" value="ACYL-COA DEHYDROGENASE"/>
    <property type="match status" value="1"/>
</dbReference>
<dbReference type="AlphaFoldDB" id="A0A6J7K4S1"/>
<feature type="domain" description="Acyl-CoA dehydrogenase/oxidase C-terminal" evidence="6">
    <location>
        <begin position="240"/>
        <end position="397"/>
    </location>
</feature>
<dbReference type="InterPro" id="IPR046373">
    <property type="entry name" value="Acyl-CoA_Oxase/DH_mid-dom_sf"/>
</dbReference>
<proteinExistence type="inferred from homology"/>
<dbReference type="GO" id="GO:0016627">
    <property type="term" value="F:oxidoreductase activity, acting on the CH-CH group of donors"/>
    <property type="evidence" value="ECO:0007669"/>
    <property type="project" value="InterPro"/>
</dbReference>